<reference evidence="11 12" key="1">
    <citation type="submission" date="2016-10" db="EMBL/GenBank/DDBJ databases">
        <authorList>
            <person name="de Groot N.N."/>
        </authorList>
    </citation>
    <scope>NUCLEOTIDE SEQUENCE [LARGE SCALE GENOMIC DNA]</scope>
    <source>
        <strain evidence="11 12">CGMCC 1.5070</strain>
    </source>
</reference>
<evidence type="ECO:0000256" key="9">
    <source>
        <dbReference type="ARBA" id="ARBA00023136"/>
    </source>
</evidence>
<keyword evidence="6" id="KW-0547">Nucleotide-binding</keyword>
<evidence type="ECO:0000259" key="10">
    <source>
        <dbReference type="PROSITE" id="PS50893"/>
    </source>
</evidence>
<dbReference type="PROSITE" id="PS00211">
    <property type="entry name" value="ABC_TRANSPORTER_1"/>
    <property type="match status" value="1"/>
</dbReference>
<evidence type="ECO:0000256" key="8">
    <source>
        <dbReference type="ARBA" id="ARBA00022967"/>
    </source>
</evidence>
<feature type="domain" description="ABC transporter" evidence="10">
    <location>
        <begin position="252"/>
        <end position="493"/>
    </location>
</feature>
<dbReference type="OrthoDB" id="9771863at2"/>
<dbReference type="SMART" id="SM00382">
    <property type="entry name" value="AAA"/>
    <property type="match status" value="2"/>
</dbReference>
<keyword evidence="7 11" id="KW-0067">ATP-binding</keyword>
<dbReference type="PROSITE" id="PS50893">
    <property type="entry name" value="ABC_TRANSPORTER_2"/>
    <property type="match status" value="2"/>
</dbReference>
<keyword evidence="3" id="KW-1003">Cell membrane</keyword>
<gene>
    <name evidence="11" type="ORF">SAMN05216180_2959</name>
</gene>
<dbReference type="GO" id="GO:0005524">
    <property type="term" value="F:ATP binding"/>
    <property type="evidence" value="ECO:0007669"/>
    <property type="project" value="UniProtKB-KW"/>
</dbReference>
<proteinExistence type="predicted"/>
<evidence type="ECO:0000256" key="2">
    <source>
        <dbReference type="ARBA" id="ARBA00022448"/>
    </source>
</evidence>
<keyword evidence="9" id="KW-0472">Membrane</keyword>
<dbReference type="PANTHER" id="PTHR43790">
    <property type="entry name" value="CARBOHYDRATE TRANSPORT ATP-BINDING PROTEIN MG119-RELATED"/>
    <property type="match status" value="1"/>
</dbReference>
<dbReference type="InterPro" id="IPR003593">
    <property type="entry name" value="AAA+_ATPase"/>
</dbReference>
<evidence type="ECO:0000313" key="11">
    <source>
        <dbReference type="EMBL" id="SEN16767.1"/>
    </source>
</evidence>
<evidence type="ECO:0000256" key="7">
    <source>
        <dbReference type="ARBA" id="ARBA00022840"/>
    </source>
</evidence>
<dbReference type="InterPro" id="IPR027417">
    <property type="entry name" value="P-loop_NTPase"/>
</dbReference>
<dbReference type="InterPro" id="IPR003439">
    <property type="entry name" value="ABC_transporter-like_ATP-bd"/>
</dbReference>
<dbReference type="RefSeq" id="WP_092756577.1">
    <property type="nucleotide sequence ID" value="NZ_FOCG01000006.1"/>
</dbReference>
<evidence type="ECO:0000256" key="4">
    <source>
        <dbReference type="ARBA" id="ARBA00022597"/>
    </source>
</evidence>
<feature type="domain" description="ABC transporter" evidence="10">
    <location>
        <begin position="6"/>
        <end position="241"/>
    </location>
</feature>
<dbReference type="SUPFAM" id="SSF52540">
    <property type="entry name" value="P-loop containing nucleoside triphosphate hydrolases"/>
    <property type="match status" value="2"/>
</dbReference>
<keyword evidence="2" id="KW-0813">Transport</keyword>
<keyword evidence="12" id="KW-1185">Reference proteome</keyword>
<evidence type="ECO:0000313" key="12">
    <source>
        <dbReference type="Proteomes" id="UP000199158"/>
    </source>
</evidence>
<dbReference type="CDD" id="cd03215">
    <property type="entry name" value="ABC_Carb_Monos_II"/>
    <property type="match status" value="1"/>
</dbReference>
<organism evidence="11 12">
    <name type="scientific">Hydrogenoanaerobacterium saccharovorans</name>
    <dbReference type="NCBI Taxonomy" id="474960"/>
    <lineage>
        <taxon>Bacteria</taxon>
        <taxon>Bacillati</taxon>
        <taxon>Bacillota</taxon>
        <taxon>Clostridia</taxon>
        <taxon>Eubacteriales</taxon>
        <taxon>Oscillospiraceae</taxon>
        <taxon>Hydrogenoanaerobacterium</taxon>
    </lineage>
</organism>
<dbReference type="STRING" id="474960.SAMN05216180_2959"/>
<dbReference type="EMBL" id="FOCG01000006">
    <property type="protein sequence ID" value="SEN16767.1"/>
    <property type="molecule type" value="Genomic_DNA"/>
</dbReference>
<evidence type="ECO:0000256" key="1">
    <source>
        <dbReference type="ARBA" id="ARBA00004202"/>
    </source>
</evidence>
<accession>A0A1H8ED74</accession>
<sequence>MSEILLEMKGITKNYGGIKALDNVDFELKKGELLCLLGENGAGKSTLMKILSGVVQPTEGEIFFEGEKVNITNPSAAHQIGISTVYQELVQFPNMTIAENVFMGRYPKKNGLVDFKQLRSQTLSLMDELHIHFSPDDHILSLSVAQRQLVEIMKAVSFDSKIIIFDEPTSSLTNEETQILFRIIGDLKNKGVSLIYISHRLEDIFAIGDRITVLRDGKNSGGGMVKDLDVDGVIAMMVGRSLKSQFPKIHVDIGEEILRVEHINNAHVKDTSFSLKRGEILGFGGLIGAGRTELMRAILGLDDCTGDIYKDGKKITNKNPTQAIKNSFALVPEDRKDQGLVLIRSILHNMEMSSLKQLSQAGFMKTDMEKMKTAAYIKKLHIKTAGPHQLAGDLSGGNQQKVVLAKCLITMPDILILDEPTRGIDVGSKAEIYEIMSDLVKQGVSIIMISSELPELINMSDRIIVMREGAITGELPASEATEEAVMKLATKEAIRT</sequence>
<keyword evidence="5" id="KW-0677">Repeat</keyword>
<dbReference type="Gene3D" id="3.40.50.300">
    <property type="entry name" value="P-loop containing nucleotide triphosphate hydrolases"/>
    <property type="match status" value="2"/>
</dbReference>
<evidence type="ECO:0000256" key="5">
    <source>
        <dbReference type="ARBA" id="ARBA00022737"/>
    </source>
</evidence>
<dbReference type="GO" id="GO:0016887">
    <property type="term" value="F:ATP hydrolysis activity"/>
    <property type="evidence" value="ECO:0007669"/>
    <property type="project" value="InterPro"/>
</dbReference>
<evidence type="ECO:0000256" key="3">
    <source>
        <dbReference type="ARBA" id="ARBA00022475"/>
    </source>
</evidence>
<dbReference type="Proteomes" id="UP000199158">
    <property type="component" value="Unassembled WGS sequence"/>
</dbReference>
<comment type="subcellular location">
    <subcellularLocation>
        <location evidence="1">Cell membrane</location>
        <topology evidence="1">Peripheral membrane protein</topology>
    </subcellularLocation>
</comment>
<keyword evidence="4" id="KW-0762">Sugar transport</keyword>
<name>A0A1H8ED74_9FIRM</name>
<dbReference type="InterPro" id="IPR050107">
    <property type="entry name" value="ABC_carbohydrate_import_ATPase"/>
</dbReference>
<dbReference type="CDD" id="cd03216">
    <property type="entry name" value="ABC_Carb_Monos_I"/>
    <property type="match status" value="1"/>
</dbReference>
<dbReference type="GO" id="GO:0005886">
    <property type="term" value="C:plasma membrane"/>
    <property type="evidence" value="ECO:0007669"/>
    <property type="project" value="UniProtKB-SubCell"/>
</dbReference>
<dbReference type="AlphaFoldDB" id="A0A1H8ED74"/>
<keyword evidence="8" id="KW-1278">Translocase</keyword>
<protein>
    <submittedName>
        <fullName evidence="11">Monosaccharide ABC transporter ATP-binding protein, CUT2 family</fullName>
    </submittedName>
</protein>
<dbReference type="FunFam" id="3.40.50.300:FF:000127">
    <property type="entry name" value="Ribose import ATP-binding protein RbsA"/>
    <property type="match status" value="1"/>
</dbReference>
<dbReference type="Pfam" id="PF00005">
    <property type="entry name" value="ABC_tran"/>
    <property type="match status" value="2"/>
</dbReference>
<dbReference type="InterPro" id="IPR017871">
    <property type="entry name" value="ABC_transporter-like_CS"/>
</dbReference>
<dbReference type="PANTHER" id="PTHR43790:SF3">
    <property type="entry name" value="D-ALLOSE IMPORT ATP-BINDING PROTEIN ALSA-RELATED"/>
    <property type="match status" value="1"/>
</dbReference>
<evidence type="ECO:0000256" key="6">
    <source>
        <dbReference type="ARBA" id="ARBA00022741"/>
    </source>
</evidence>